<keyword evidence="1" id="KW-0560">Oxidoreductase</keyword>
<gene>
    <name evidence="3" type="ORF">G2W53_010768</name>
</gene>
<dbReference type="InterPro" id="IPR013120">
    <property type="entry name" value="FAR_NAD-bd"/>
</dbReference>
<keyword evidence="4" id="KW-1185">Reference proteome</keyword>
<evidence type="ECO:0000313" key="4">
    <source>
        <dbReference type="Proteomes" id="UP000634136"/>
    </source>
</evidence>
<dbReference type="GO" id="GO:0035336">
    <property type="term" value="P:long-chain fatty-acyl-CoA metabolic process"/>
    <property type="evidence" value="ECO:0007669"/>
    <property type="project" value="TreeGrafter"/>
</dbReference>
<keyword evidence="1" id="KW-0444">Lipid biosynthesis</keyword>
<dbReference type="OrthoDB" id="429813at2759"/>
<proteinExistence type="inferred from homology"/>
<name>A0A834X0W6_9FABA</name>
<comment type="catalytic activity">
    <reaction evidence="1">
        <text>a long-chain fatty acyl-CoA + 2 NADPH + 2 H(+) = a long-chain primary fatty alcohol + 2 NADP(+) + CoA</text>
        <dbReference type="Rhea" id="RHEA:52716"/>
        <dbReference type="ChEBI" id="CHEBI:15378"/>
        <dbReference type="ChEBI" id="CHEBI:57287"/>
        <dbReference type="ChEBI" id="CHEBI:57783"/>
        <dbReference type="ChEBI" id="CHEBI:58349"/>
        <dbReference type="ChEBI" id="CHEBI:77396"/>
        <dbReference type="ChEBI" id="CHEBI:83139"/>
        <dbReference type="EC" id="1.2.1.84"/>
    </reaction>
</comment>
<dbReference type="PANTHER" id="PTHR11011">
    <property type="entry name" value="MALE STERILITY PROTEIN 2-RELATED"/>
    <property type="match status" value="1"/>
</dbReference>
<dbReference type="GO" id="GO:0102965">
    <property type="term" value="F:alcohol-forming long-chain fatty acyl-CoA reductase activity"/>
    <property type="evidence" value="ECO:0007669"/>
    <property type="project" value="UniProtKB-EC"/>
</dbReference>
<accession>A0A834X0W6</accession>
<dbReference type="Proteomes" id="UP000634136">
    <property type="component" value="Unassembled WGS sequence"/>
</dbReference>
<feature type="domain" description="Thioester reductase (TE)" evidence="2">
    <location>
        <begin position="105"/>
        <end position="209"/>
    </location>
</feature>
<evidence type="ECO:0000313" key="3">
    <source>
        <dbReference type="EMBL" id="KAF7835909.1"/>
    </source>
</evidence>
<comment type="caution">
    <text evidence="3">The sequence shown here is derived from an EMBL/GenBank/DDBJ whole genome shotgun (WGS) entry which is preliminary data.</text>
</comment>
<dbReference type="GO" id="GO:0010345">
    <property type="term" value="P:suberin biosynthetic process"/>
    <property type="evidence" value="ECO:0007669"/>
    <property type="project" value="TreeGrafter"/>
</dbReference>
<dbReference type="EMBL" id="JAAIUW010000004">
    <property type="protein sequence ID" value="KAF7835909.1"/>
    <property type="molecule type" value="Genomic_DNA"/>
</dbReference>
<dbReference type="PANTHER" id="PTHR11011:SF45">
    <property type="entry name" value="FATTY ACYL-COA REDUCTASE CG8306-RELATED"/>
    <property type="match status" value="1"/>
</dbReference>
<sequence>MFKPLSLYNSSEYAYTYSSIPQIIHHHHAFTKTSRNSNDIPYRCHFNKYFCNIRDPHVTQKFNNDYTVHYQARESESSEWETPQRNLKDGIGISRFLQGKNFLIIGATGFVAKVLIEKILRTSPEVGQIFLLVKAKDKEAALNRLKTEVKEVHGEKYEEFMMKKLVAIPGNICESDLGIDPLTANHIANNVHVIVNSAATTNFDERSQHLNIFKI</sequence>
<dbReference type="Pfam" id="PF07993">
    <property type="entry name" value="NAD_binding_4"/>
    <property type="match status" value="1"/>
</dbReference>
<dbReference type="GO" id="GO:0080019">
    <property type="term" value="F:alcohol-forming very long-chain fatty acyl-CoA reductase activity"/>
    <property type="evidence" value="ECO:0007669"/>
    <property type="project" value="InterPro"/>
</dbReference>
<dbReference type="Gene3D" id="3.40.50.720">
    <property type="entry name" value="NAD(P)-binding Rossmann-like Domain"/>
    <property type="match status" value="1"/>
</dbReference>
<comment type="similarity">
    <text evidence="1">Belongs to the fatty acyl-CoA reductase family.</text>
</comment>
<dbReference type="EC" id="1.2.1.84" evidence="1"/>
<dbReference type="AlphaFoldDB" id="A0A834X0W6"/>
<keyword evidence="1" id="KW-0521">NADP</keyword>
<reference evidence="3" key="1">
    <citation type="submission" date="2020-09" db="EMBL/GenBank/DDBJ databases">
        <title>Genome-Enabled Discovery of Anthraquinone Biosynthesis in Senna tora.</title>
        <authorList>
            <person name="Kang S.-H."/>
            <person name="Pandey R.P."/>
            <person name="Lee C.-M."/>
            <person name="Sim J.-S."/>
            <person name="Jeong J.-T."/>
            <person name="Choi B.-S."/>
            <person name="Jung M."/>
            <person name="Ginzburg D."/>
            <person name="Zhao K."/>
            <person name="Won S.Y."/>
            <person name="Oh T.-J."/>
            <person name="Yu Y."/>
            <person name="Kim N.-H."/>
            <person name="Lee O.R."/>
            <person name="Lee T.-H."/>
            <person name="Bashyal P."/>
            <person name="Kim T.-S."/>
            <person name="Lee W.-H."/>
            <person name="Kawkins C."/>
            <person name="Kim C.-K."/>
            <person name="Kim J.S."/>
            <person name="Ahn B.O."/>
            <person name="Rhee S.Y."/>
            <person name="Sohng J.K."/>
        </authorList>
    </citation>
    <scope>NUCLEOTIDE SEQUENCE</scope>
    <source>
        <tissue evidence="3">Leaf</tissue>
    </source>
</reference>
<keyword evidence="1" id="KW-0443">Lipid metabolism</keyword>
<protein>
    <recommendedName>
        <fullName evidence="1">Fatty acyl-CoA reductase</fullName>
        <ecNumber evidence="1">1.2.1.84</ecNumber>
    </recommendedName>
</protein>
<dbReference type="InterPro" id="IPR036291">
    <property type="entry name" value="NAD(P)-bd_dom_sf"/>
</dbReference>
<dbReference type="InterPro" id="IPR026055">
    <property type="entry name" value="FAR"/>
</dbReference>
<comment type="function">
    <text evidence="1">Catalyzes the reduction of fatty acyl-CoA to fatty alcohols.</text>
</comment>
<evidence type="ECO:0000256" key="1">
    <source>
        <dbReference type="RuleBase" id="RU363097"/>
    </source>
</evidence>
<organism evidence="3 4">
    <name type="scientific">Senna tora</name>
    <dbReference type="NCBI Taxonomy" id="362788"/>
    <lineage>
        <taxon>Eukaryota</taxon>
        <taxon>Viridiplantae</taxon>
        <taxon>Streptophyta</taxon>
        <taxon>Embryophyta</taxon>
        <taxon>Tracheophyta</taxon>
        <taxon>Spermatophyta</taxon>
        <taxon>Magnoliopsida</taxon>
        <taxon>eudicotyledons</taxon>
        <taxon>Gunneridae</taxon>
        <taxon>Pentapetalae</taxon>
        <taxon>rosids</taxon>
        <taxon>fabids</taxon>
        <taxon>Fabales</taxon>
        <taxon>Fabaceae</taxon>
        <taxon>Caesalpinioideae</taxon>
        <taxon>Cassia clade</taxon>
        <taxon>Senna</taxon>
    </lineage>
</organism>
<dbReference type="SUPFAM" id="SSF51735">
    <property type="entry name" value="NAD(P)-binding Rossmann-fold domains"/>
    <property type="match status" value="1"/>
</dbReference>
<evidence type="ECO:0000259" key="2">
    <source>
        <dbReference type="Pfam" id="PF07993"/>
    </source>
</evidence>